<organism evidence="2 3">
    <name type="scientific">Mariniflexile fucanivorans</name>
    <dbReference type="NCBI Taxonomy" id="264023"/>
    <lineage>
        <taxon>Bacteria</taxon>
        <taxon>Pseudomonadati</taxon>
        <taxon>Bacteroidota</taxon>
        <taxon>Flavobacteriia</taxon>
        <taxon>Flavobacteriales</taxon>
        <taxon>Flavobacteriaceae</taxon>
        <taxon>Mariniflexile</taxon>
    </lineage>
</organism>
<accession>A0A4R1RAW1</accession>
<comment type="caution">
    <text evidence="2">The sequence shown here is derived from an EMBL/GenBank/DDBJ whole genome shotgun (WGS) entry which is preliminary data.</text>
</comment>
<evidence type="ECO:0000259" key="1">
    <source>
        <dbReference type="Pfam" id="PF13699"/>
    </source>
</evidence>
<protein>
    <submittedName>
        <fullName evidence="2">Uncharacterized protein DUF4157</fullName>
    </submittedName>
</protein>
<dbReference type="Pfam" id="PF13699">
    <property type="entry name" value="eCIS_core"/>
    <property type="match status" value="1"/>
</dbReference>
<evidence type="ECO:0000313" key="2">
    <source>
        <dbReference type="EMBL" id="TCL62856.1"/>
    </source>
</evidence>
<reference evidence="2 3" key="1">
    <citation type="submission" date="2019-03" db="EMBL/GenBank/DDBJ databases">
        <title>Genomic Encyclopedia of Type Strains, Phase IV (KMG-IV): sequencing the most valuable type-strain genomes for metagenomic binning, comparative biology and taxonomic classification.</title>
        <authorList>
            <person name="Goeker M."/>
        </authorList>
    </citation>
    <scope>NUCLEOTIDE SEQUENCE [LARGE SCALE GENOMIC DNA]</scope>
    <source>
        <strain evidence="2 3">DSM 18792</strain>
    </source>
</reference>
<sequence length="444" mass="48750">MNNNDRMNEVKTAIKHNHSQDNHSNPIWSMPSAKGHSKKIITNEIPFSFNEIPLKDEQKNISHDSPNSMIEQLGEGQALAFTEKNKMESFFSADFGEVVIHNNQKAAELSTQLNAKAFTVGNHIAFGAGKYRPGTLIGDALLAHEMAHVFQQRGAVSTSNNSHSLEKDANQSLWQNASNFLLGNKKAVGGFLPKLKTGLSIQRCDNSSSGAIGEARVREATSNFRSNNSQLSTLELDKIVDSMNVVTTGNLNLEIAFYDYYSNHDIIKDDAITGSHYATTLPNSDTRINPDIVEPSFSNARLGGLLLHEYVHTRHNTNVMGMGDYQEGGAYAVELFFAEKNSDTERISAIISLVTTRGTLTIASLHAGLLDDFRSTYSTLKALYEIIDTGSSPQSTGPLTTLSVDAARILSTELINTNTDSRSTELNELITWIRSNIMTSYSPI</sequence>
<evidence type="ECO:0000313" key="3">
    <source>
        <dbReference type="Proteomes" id="UP000295455"/>
    </source>
</evidence>
<gene>
    <name evidence="2" type="ORF">EV196_11152</name>
</gene>
<proteinExistence type="predicted"/>
<name>A0A4R1RAW1_9FLAO</name>
<dbReference type="AlphaFoldDB" id="A0A4R1RAW1"/>
<keyword evidence="3" id="KW-1185">Reference proteome</keyword>
<feature type="domain" description="eCIS core" evidence="1">
    <location>
        <begin position="84"/>
        <end position="155"/>
    </location>
</feature>
<dbReference type="InterPro" id="IPR025295">
    <property type="entry name" value="eCIS_core_dom"/>
</dbReference>
<dbReference type="EMBL" id="SLUP01000011">
    <property type="protein sequence ID" value="TCL62856.1"/>
    <property type="molecule type" value="Genomic_DNA"/>
</dbReference>
<dbReference type="Proteomes" id="UP000295455">
    <property type="component" value="Unassembled WGS sequence"/>
</dbReference>